<dbReference type="GO" id="GO:0170038">
    <property type="term" value="P:proteinogenic amino acid biosynthetic process"/>
    <property type="evidence" value="ECO:0007669"/>
    <property type="project" value="UniProtKB-ARBA"/>
</dbReference>
<dbReference type="Pfam" id="PF00694">
    <property type="entry name" value="Aconitase_C"/>
    <property type="match status" value="1"/>
</dbReference>
<comment type="subunit">
    <text evidence="1">Heterodimer of LeuC and LeuD.</text>
</comment>
<organism evidence="8 9">
    <name type="scientific">Pandoraea fibrosis</name>
    <dbReference type="NCBI Taxonomy" id="1891094"/>
    <lineage>
        <taxon>Bacteria</taxon>
        <taxon>Pseudomonadati</taxon>
        <taxon>Pseudomonadota</taxon>
        <taxon>Betaproteobacteria</taxon>
        <taxon>Burkholderiales</taxon>
        <taxon>Burkholderiaceae</taxon>
        <taxon>Pandoraea</taxon>
    </lineage>
</organism>
<feature type="domain" description="Aconitase/3-isopropylmalate dehydratase large subunit alpha/beta/alpha" evidence="6">
    <location>
        <begin position="308"/>
        <end position="720"/>
    </location>
</feature>
<dbReference type="Pfam" id="PF00330">
    <property type="entry name" value="Aconitase"/>
    <property type="match status" value="1"/>
</dbReference>
<dbReference type="EMBL" id="CABPRW010000014">
    <property type="protein sequence ID" value="VVE48576.1"/>
    <property type="molecule type" value="Genomic_DNA"/>
</dbReference>
<accession>A0A5E4YID7</accession>
<dbReference type="PANTHER" id="PTHR43822:SF2">
    <property type="entry name" value="HOMOACONITASE, MITOCHONDRIAL"/>
    <property type="match status" value="1"/>
</dbReference>
<keyword evidence="3" id="KW-0408">Iron</keyword>
<dbReference type="InterPro" id="IPR015928">
    <property type="entry name" value="Aconitase/3IPM_dehydase_swvl"/>
</dbReference>
<feature type="domain" description="Aconitase A/isopropylmalate dehydratase small subunit swivel" evidence="7">
    <location>
        <begin position="153"/>
        <end position="212"/>
    </location>
</feature>
<sequence>MPAVSGWLGAMGFRAICNIDISEFSQGTKGVFEMSARLNGGDGIGTDFAIRHGDLAQTAWPGAGPGDMLFARRFPGMEDTIRFDGRMLFLSDDPAIVRRQLAGESITRAEAGALRDNVSTDEITPVTVMLTYDERLGRYPYVGFKAGNDMPIGEHDVRRGGFQITVAGKRYGKGSSRESSPLAELSAGIRLIVAESFERIYQQNCDNIGILTTADFGVLERIQAGETIPITEFLKGRDALTQQIIRSGGLLAFSKFAEWPAPVAHPDATPSSDTADTPPRTLVEKIMARRLHPATPGVEHGDGVFVRVDWRFSHDYFTGMCAHLMHRAFGEPAALYDPARIIAFQDHLVLAAQSHPHVTQGLLPGVANLTSGHRDFVSRYPVLAHGELPIGDRDEAHGADGICHALMAERYALPGQIVIGTDSHTPHAGALGCLAFGAGATDIANSWVTGYVRCKVPQTLRIEIDGELAPGVTAKDVVLHLLRLDAIRSGDAIGLVFEYAGSAVRAMSIDERATLTNMVAELGGFTGIVAPDEKTVAFLKTRRGADFVIEPWMTSDAGARYRDVIRIDAASLTPMLARPGDPGNGVALAELTAPVAIDIAYGGSCTAGKRDDFDAYHDVLAWGVAHGLRVAQGRSLFLQFGTMDVRAYCEARGYLDTFEAAGATLIMPGCGACANCGPGQSTSAEQVTISAINRNFPGRSGPGSVWLASPYTVAASALAGRIVSFAELKASVLATVQ</sequence>
<dbReference type="Gene3D" id="3.20.19.10">
    <property type="entry name" value="Aconitase, domain 4"/>
    <property type="match status" value="1"/>
</dbReference>
<reference evidence="8 9" key="1">
    <citation type="submission" date="2019-08" db="EMBL/GenBank/DDBJ databases">
        <authorList>
            <person name="Peeters C."/>
        </authorList>
    </citation>
    <scope>NUCLEOTIDE SEQUENCE [LARGE SCALE GENOMIC DNA]</scope>
    <source>
        <strain evidence="8 9">LMG 31113</strain>
    </source>
</reference>
<dbReference type="SUPFAM" id="SSF53732">
    <property type="entry name" value="Aconitase iron-sulfur domain"/>
    <property type="match status" value="1"/>
</dbReference>
<evidence type="ECO:0000256" key="1">
    <source>
        <dbReference type="ARBA" id="ARBA00011271"/>
    </source>
</evidence>
<dbReference type="InterPro" id="IPR036008">
    <property type="entry name" value="Aconitase_4Fe-4S_dom"/>
</dbReference>
<evidence type="ECO:0000256" key="3">
    <source>
        <dbReference type="ARBA" id="ARBA00023004"/>
    </source>
</evidence>
<name>A0A5E4YID7_9BURK</name>
<keyword evidence="4" id="KW-0411">Iron-sulfur</keyword>
<evidence type="ECO:0000259" key="7">
    <source>
        <dbReference type="Pfam" id="PF00694"/>
    </source>
</evidence>
<dbReference type="PRINTS" id="PR00415">
    <property type="entry name" value="ACONITASE"/>
</dbReference>
<gene>
    <name evidence="8" type="ORF">PFI31113_04522</name>
</gene>
<dbReference type="PANTHER" id="PTHR43822">
    <property type="entry name" value="HOMOACONITASE, MITOCHONDRIAL-RELATED"/>
    <property type="match status" value="1"/>
</dbReference>
<dbReference type="GO" id="GO:0046872">
    <property type="term" value="F:metal ion binding"/>
    <property type="evidence" value="ECO:0007669"/>
    <property type="project" value="UniProtKB-KW"/>
</dbReference>
<evidence type="ECO:0000256" key="4">
    <source>
        <dbReference type="ARBA" id="ARBA00023014"/>
    </source>
</evidence>
<dbReference type="SUPFAM" id="SSF52016">
    <property type="entry name" value="LeuD/IlvD-like"/>
    <property type="match status" value="1"/>
</dbReference>
<dbReference type="InterPro" id="IPR000573">
    <property type="entry name" value="AconitaseA/IPMdHydase_ssu_swvl"/>
</dbReference>
<keyword evidence="5" id="KW-0456">Lyase</keyword>
<dbReference type="Proteomes" id="UP000382577">
    <property type="component" value="Unassembled WGS sequence"/>
</dbReference>
<dbReference type="GO" id="GO:0016829">
    <property type="term" value="F:lyase activity"/>
    <property type="evidence" value="ECO:0007669"/>
    <property type="project" value="UniProtKB-KW"/>
</dbReference>
<dbReference type="AlphaFoldDB" id="A0A5E4YID7"/>
<evidence type="ECO:0000313" key="9">
    <source>
        <dbReference type="Proteomes" id="UP000382577"/>
    </source>
</evidence>
<proteinExistence type="predicted"/>
<evidence type="ECO:0000259" key="6">
    <source>
        <dbReference type="Pfam" id="PF00330"/>
    </source>
</evidence>
<dbReference type="Gene3D" id="3.30.499.10">
    <property type="entry name" value="Aconitase, domain 3"/>
    <property type="match status" value="2"/>
</dbReference>
<protein>
    <submittedName>
        <fullName evidence="8">3-isopropylmalate dehydratase</fullName>
    </submittedName>
</protein>
<dbReference type="InterPro" id="IPR050067">
    <property type="entry name" value="IPM_dehydratase_rel_enz"/>
</dbReference>
<dbReference type="InterPro" id="IPR001030">
    <property type="entry name" value="Acoase/IPM_deHydtase_lsu_aba"/>
</dbReference>
<dbReference type="GO" id="GO:0170034">
    <property type="term" value="P:L-amino acid biosynthetic process"/>
    <property type="evidence" value="ECO:0007669"/>
    <property type="project" value="UniProtKB-ARBA"/>
</dbReference>
<dbReference type="InterPro" id="IPR015931">
    <property type="entry name" value="Acnase/IPM_dHydase_lsu_aba_1/3"/>
</dbReference>
<evidence type="ECO:0000256" key="5">
    <source>
        <dbReference type="ARBA" id="ARBA00023239"/>
    </source>
</evidence>
<evidence type="ECO:0000313" key="8">
    <source>
        <dbReference type="EMBL" id="VVE48576.1"/>
    </source>
</evidence>
<dbReference type="GO" id="GO:0051536">
    <property type="term" value="F:iron-sulfur cluster binding"/>
    <property type="evidence" value="ECO:0007669"/>
    <property type="project" value="UniProtKB-KW"/>
</dbReference>
<evidence type="ECO:0000256" key="2">
    <source>
        <dbReference type="ARBA" id="ARBA00022723"/>
    </source>
</evidence>
<keyword evidence="2" id="KW-0479">Metal-binding</keyword>